<proteinExistence type="predicted"/>
<sequence length="86" mass="10424">MSKALFFFFFSHIWYSHFITFFPLPRPHYRPQLLLRKEERTLNQTLQFRQPRWGFPGTVPWRGEARAEKISLELESPLAHSSLFRT</sequence>
<dbReference type="Proteomes" id="UP001062846">
    <property type="component" value="Chromosome 13"/>
</dbReference>
<dbReference type="EMBL" id="CM046400">
    <property type="protein sequence ID" value="KAI8523779.1"/>
    <property type="molecule type" value="Genomic_DNA"/>
</dbReference>
<evidence type="ECO:0000313" key="1">
    <source>
        <dbReference type="EMBL" id="KAI8523779.1"/>
    </source>
</evidence>
<reference evidence="1" key="1">
    <citation type="submission" date="2022-02" db="EMBL/GenBank/DDBJ databases">
        <title>Plant Genome Project.</title>
        <authorList>
            <person name="Zhang R.-G."/>
        </authorList>
    </citation>
    <scope>NUCLEOTIDE SEQUENCE</scope>
    <source>
        <strain evidence="1">AT1</strain>
    </source>
</reference>
<gene>
    <name evidence="1" type="ORF">RHMOL_Rhmol13G0098800</name>
</gene>
<name>A0ACC0L616_RHOML</name>
<evidence type="ECO:0000313" key="2">
    <source>
        <dbReference type="Proteomes" id="UP001062846"/>
    </source>
</evidence>
<organism evidence="1 2">
    <name type="scientific">Rhododendron molle</name>
    <name type="common">Chinese azalea</name>
    <name type="synonym">Azalea mollis</name>
    <dbReference type="NCBI Taxonomy" id="49168"/>
    <lineage>
        <taxon>Eukaryota</taxon>
        <taxon>Viridiplantae</taxon>
        <taxon>Streptophyta</taxon>
        <taxon>Embryophyta</taxon>
        <taxon>Tracheophyta</taxon>
        <taxon>Spermatophyta</taxon>
        <taxon>Magnoliopsida</taxon>
        <taxon>eudicotyledons</taxon>
        <taxon>Gunneridae</taxon>
        <taxon>Pentapetalae</taxon>
        <taxon>asterids</taxon>
        <taxon>Ericales</taxon>
        <taxon>Ericaceae</taxon>
        <taxon>Ericoideae</taxon>
        <taxon>Rhodoreae</taxon>
        <taxon>Rhododendron</taxon>
    </lineage>
</organism>
<keyword evidence="2" id="KW-1185">Reference proteome</keyword>
<accession>A0ACC0L616</accession>
<comment type="caution">
    <text evidence="1">The sequence shown here is derived from an EMBL/GenBank/DDBJ whole genome shotgun (WGS) entry which is preliminary data.</text>
</comment>
<protein>
    <submittedName>
        <fullName evidence="1">Uncharacterized protein</fullName>
    </submittedName>
</protein>